<name>A0A5B9D888_9ARCH</name>
<dbReference type="EMBL" id="CP042905">
    <property type="protein sequence ID" value="QEE14816.1"/>
    <property type="molecule type" value="Genomic_DNA"/>
</dbReference>
<dbReference type="RefSeq" id="WP_147661757.1">
    <property type="nucleotide sequence ID" value="NZ_CP042905.2"/>
</dbReference>
<evidence type="ECO:0000313" key="2">
    <source>
        <dbReference type="Proteomes" id="UP000321408"/>
    </source>
</evidence>
<dbReference type="GeneID" id="41328638"/>
<reference evidence="1 2" key="1">
    <citation type="journal article" date="2020" name="Nature">
        <title>Isolation of an archaeon at the prokaryote-eukaryote interface.</title>
        <authorList>
            <person name="Imachi H."/>
            <person name="Nobu M.K."/>
            <person name="Nakahara N."/>
            <person name="Morono Y."/>
            <person name="Ogawara M."/>
            <person name="Takaki Y."/>
            <person name="Takano Y."/>
            <person name="Uematsu K."/>
            <person name="Ikuta T."/>
            <person name="Ito M."/>
            <person name="Matsui Y."/>
            <person name="Miyazaki M."/>
            <person name="Murata K."/>
            <person name="Saito Y."/>
            <person name="Sakai S."/>
            <person name="Song C."/>
            <person name="Tasumi E."/>
            <person name="Yamanaka Y."/>
            <person name="Yamaguchi T."/>
            <person name="Kamagata Y."/>
            <person name="Tamaki H."/>
            <person name="Takai K."/>
        </authorList>
    </citation>
    <scope>NUCLEOTIDE SEQUENCE [LARGE SCALE GENOMIC DNA]</scope>
    <source>
        <strain evidence="1 2">MK-D1</strain>
    </source>
</reference>
<keyword evidence="2" id="KW-1185">Reference proteome</keyword>
<dbReference type="KEGG" id="psyt:DSAG12_00633"/>
<evidence type="ECO:0000313" key="1">
    <source>
        <dbReference type="EMBL" id="QEE14816.1"/>
    </source>
</evidence>
<organism evidence="1 2">
    <name type="scientific">Promethearchaeum syntrophicum</name>
    <dbReference type="NCBI Taxonomy" id="2594042"/>
    <lineage>
        <taxon>Archaea</taxon>
        <taxon>Promethearchaeati</taxon>
        <taxon>Promethearchaeota</taxon>
        <taxon>Promethearchaeia</taxon>
        <taxon>Promethearchaeales</taxon>
        <taxon>Promethearchaeaceae</taxon>
        <taxon>Promethearchaeum</taxon>
    </lineage>
</organism>
<gene>
    <name evidence="1" type="ORF">DSAG12_00633</name>
</gene>
<reference evidence="1 2" key="2">
    <citation type="journal article" date="2024" name="Int. J. Syst. Evol. Microbiol.">
        <title>Promethearchaeum syntrophicum gen. nov., sp. nov., an anaerobic, obligately syntrophic archaeon, the first isolate of the lineage 'Asgard' archaea, and proposal of the new archaeal phylum Promethearchaeota phyl. nov. and kingdom Promethearchaeati regn. nov.</title>
        <authorList>
            <person name="Imachi H."/>
            <person name="Nobu M.K."/>
            <person name="Kato S."/>
            <person name="Takaki Y."/>
            <person name="Miyazaki M."/>
            <person name="Miyata M."/>
            <person name="Ogawara M."/>
            <person name="Saito Y."/>
            <person name="Sakai S."/>
            <person name="Tahara Y.O."/>
            <person name="Takano Y."/>
            <person name="Tasumi E."/>
            <person name="Uematsu K."/>
            <person name="Yoshimura T."/>
            <person name="Itoh T."/>
            <person name="Ohkuma M."/>
            <person name="Takai K."/>
        </authorList>
    </citation>
    <scope>NUCLEOTIDE SEQUENCE [LARGE SCALE GENOMIC DNA]</scope>
    <source>
        <strain evidence="1 2">MK-D1</strain>
    </source>
</reference>
<protein>
    <submittedName>
        <fullName evidence="1">Uncharacterized protein</fullName>
    </submittedName>
</protein>
<dbReference type="AlphaFoldDB" id="A0A5B9D888"/>
<accession>A0A5B9D888</accession>
<dbReference type="Proteomes" id="UP000321408">
    <property type="component" value="Chromosome"/>
</dbReference>
<sequence length="87" mass="10621">MRKIHLVCPICQRNKRIKIPDKIFNKDEGSLLRLPIEKFEICPHQFIAVIDYNFSVRDYEIVDNDELFQYYLEKTHNQISNYDFSYF</sequence>
<proteinExistence type="predicted"/>